<name>A0A328U703_9BACL</name>
<evidence type="ECO:0000259" key="1">
    <source>
        <dbReference type="PROSITE" id="PS51186"/>
    </source>
</evidence>
<dbReference type="Gene3D" id="3.40.630.30">
    <property type="match status" value="1"/>
</dbReference>
<proteinExistence type="predicted"/>
<dbReference type="Pfam" id="PF00583">
    <property type="entry name" value="Acetyltransf_1"/>
    <property type="match status" value="1"/>
</dbReference>
<protein>
    <submittedName>
        <fullName evidence="2">GNAT family N-acetyltransferase</fullName>
    </submittedName>
</protein>
<evidence type="ECO:0000313" key="2">
    <source>
        <dbReference type="EMBL" id="RAP77553.1"/>
    </source>
</evidence>
<comment type="caution">
    <text evidence="2">The sequence shown here is derived from an EMBL/GenBank/DDBJ whole genome shotgun (WGS) entry which is preliminary data.</text>
</comment>
<sequence>MMCKSMNPAAVRGMPPGFHVRTCRKDELHIWKAIHFDDPDTAKNYHAFMTDFFHDVYADQGDLFYEKCIFVCKDDDDSPVGTCFIWKAYNQINTLHWYKVRKPYEGRGLGRALLSVVMLQLTDEDYPIYLHTQPGSFRAVKLYADFGFALLSDPIIGSRTNDLKASLPILEACMPREAFARLQIIEAPKHFLDAVSSSPINQF</sequence>
<feature type="domain" description="N-acetyltransferase" evidence="1">
    <location>
        <begin position="18"/>
        <end position="168"/>
    </location>
</feature>
<organism evidence="2 3">
    <name type="scientific">Paenibacillus montanisoli</name>
    <dbReference type="NCBI Taxonomy" id="2081970"/>
    <lineage>
        <taxon>Bacteria</taxon>
        <taxon>Bacillati</taxon>
        <taxon>Bacillota</taxon>
        <taxon>Bacilli</taxon>
        <taxon>Bacillales</taxon>
        <taxon>Paenibacillaceae</taxon>
        <taxon>Paenibacillus</taxon>
    </lineage>
</organism>
<dbReference type="InterPro" id="IPR016181">
    <property type="entry name" value="Acyl_CoA_acyltransferase"/>
</dbReference>
<dbReference type="GO" id="GO:0016747">
    <property type="term" value="F:acyltransferase activity, transferring groups other than amino-acyl groups"/>
    <property type="evidence" value="ECO:0007669"/>
    <property type="project" value="InterPro"/>
</dbReference>
<dbReference type="AlphaFoldDB" id="A0A328U703"/>
<dbReference type="Proteomes" id="UP000249260">
    <property type="component" value="Unassembled WGS sequence"/>
</dbReference>
<dbReference type="PROSITE" id="PS51186">
    <property type="entry name" value="GNAT"/>
    <property type="match status" value="1"/>
</dbReference>
<reference evidence="2 3" key="1">
    <citation type="submission" date="2018-06" db="EMBL/GenBank/DDBJ databases">
        <title>Paenibacillus montanisoli sp. nov., isolated from mountain area soil.</title>
        <authorList>
            <person name="Wu M."/>
        </authorList>
    </citation>
    <scope>NUCLEOTIDE SEQUENCE [LARGE SCALE GENOMIC DNA]</scope>
    <source>
        <strain evidence="2 3">RA17</strain>
    </source>
</reference>
<dbReference type="CDD" id="cd04301">
    <property type="entry name" value="NAT_SF"/>
    <property type="match status" value="1"/>
</dbReference>
<dbReference type="OrthoDB" id="581534at2"/>
<evidence type="ECO:0000313" key="3">
    <source>
        <dbReference type="Proteomes" id="UP000249260"/>
    </source>
</evidence>
<keyword evidence="3" id="KW-1185">Reference proteome</keyword>
<accession>A0A328U703</accession>
<dbReference type="EMBL" id="QLUW01000001">
    <property type="protein sequence ID" value="RAP77553.1"/>
    <property type="molecule type" value="Genomic_DNA"/>
</dbReference>
<gene>
    <name evidence="2" type="ORF">DL346_03485</name>
</gene>
<dbReference type="SUPFAM" id="SSF55729">
    <property type="entry name" value="Acyl-CoA N-acyltransferases (Nat)"/>
    <property type="match status" value="1"/>
</dbReference>
<dbReference type="InterPro" id="IPR000182">
    <property type="entry name" value="GNAT_dom"/>
</dbReference>
<keyword evidence="2" id="KW-0808">Transferase</keyword>